<name>A0A1G9FZ00_9ACTN</name>
<feature type="compositionally biased region" description="Basic and acidic residues" evidence="1">
    <location>
        <begin position="26"/>
        <end position="46"/>
    </location>
</feature>
<evidence type="ECO:0000256" key="1">
    <source>
        <dbReference type="SAM" id="MobiDB-lite"/>
    </source>
</evidence>
<sequence>MKRFIPIGAALLTLGAGATACTGDSGTDRADKPAHSKSAAPEKRCEGGTYTWSDVRERDVLTGVAEVQEIGPEGGKLTQPVKVVRRPKTDVTAERPVIDGRAALFSLARKVGQAEAEDRPQDLAFTDVGRAPADVDSNVTSVDGPGDLVVYTSTRIVEGDFRHVCRSGDAPTTGHATSWSVDGVGVLDCGEAVDGRVAREAARASCPPGSAAVEEPEDA</sequence>
<evidence type="ECO:0008006" key="5">
    <source>
        <dbReference type="Google" id="ProtNLM"/>
    </source>
</evidence>
<evidence type="ECO:0000313" key="3">
    <source>
        <dbReference type="EMBL" id="SDK93644.1"/>
    </source>
</evidence>
<keyword evidence="4" id="KW-1185">Reference proteome</keyword>
<evidence type="ECO:0000256" key="2">
    <source>
        <dbReference type="SAM" id="SignalP"/>
    </source>
</evidence>
<accession>A0A1G9FZ00</accession>
<feature type="signal peptide" evidence="2">
    <location>
        <begin position="1"/>
        <end position="20"/>
    </location>
</feature>
<proteinExistence type="predicted"/>
<dbReference type="RefSeq" id="WP_093615151.1">
    <property type="nucleotide sequence ID" value="NZ_FNFF01000014.1"/>
</dbReference>
<dbReference type="AlphaFoldDB" id="A0A1G9FZ00"/>
<dbReference type="OrthoDB" id="4330292at2"/>
<keyword evidence="2" id="KW-0732">Signal</keyword>
<feature type="chain" id="PRO_5011455734" description="Lipoprotein" evidence="2">
    <location>
        <begin position="21"/>
        <end position="219"/>
    </location>
</feature>
<dbReference type="PROSITE" id="PS51257">
    <property type="entry name" value="PROKAR_LIPOPROTEIN"/>
    <property type="match status" value="1"/>
</dbReference>
<dbReference type="STRING" id="417292.SAMN05421806_114150"/>
<protein>
    <recommendedName>
        <fullName evidence="5">Lipoprotein</fullName>
    </recommendedName>
</protein>
<gene>
    <name evidence="3" type="ORF">SAMN05421806_114150</name>
</gene>
<dbReference type="EMBL" id="FNFF01000014">
    <property type="protein sequence ID" value="SDK93644.1"/>
    <property type="molecule type" value="Genomic_DNA"/>
</dbReference>
<dbReference type="Proteomes" id="UP000199155">
    <property type="component" value="Unassembled WGS sequence"/>
</dbReference>
<feature type="region of interest" description="Disordered" evidence="1">
    <location>
        <begin position="23"/>
        <end position="46"/>
    </location>
</feature>
<reference evidence="3 4" key="1">
    <citation type="submission" date="2016-10" db="EMBL/GenBank/DDBJ databases">
        <authorList>
            <person name="de Groot N.N."/>
        </authorList>
    </citation>
    <scope>NUCLEOTIDE SEQUENCE [LARGE SCALE GENOMIC DNA]</scope>
    <source>
        <strain evidence="3 4">CGMCC 4.5727</strain>
    </source>
</reference>
<organism evidence="3 4">
    <name type="scientific">Streptomyces indicus</name>
    <dbReference type="NCBI Taxonomy" id="417292"/>
    <lineage>
        <taxon>Bacteria</taxon>
        <taxon>Bacillati</taxon>
        <taxon>Actinomycetota</taxon>
        <taxon>Actinomycetes</taxon>
        <taxon>Kitasatosporales</taxon>
        <taxon>Streptomycetaceae</taxon>
        <taxon>Streptomyces</taxon>
    </lineage>
</organism>
<evidence type="ECO:0000313" key="4">
    <source>
        <dbReference type="Proteomes" id="UP000199155"/>
    </source>
</evidence>